<keyword evidence="2" id="KW-1185">Reference proteome</keyword>
<protein>
    <recommendedName>
        <fullName evidence="3">DUF674 family protein</fullName>
    </recommendedName>
</protein>
<dbReference type="AlphaFoldDB" id="A0A835HH25"/>
<dbReference type="OrthoDB" id="1277335at2759"/>
<name>A0A835HH25_9MAGN</name>
<evidence type="ECO:0000313" key="2">
    <source>
        <dbReference type="Proteomes" id="UP000631114"/>
    </source>
</evidence>
<sequence>MASNEQKKIVKLNVMVHRKLNQVVFAEADKDFLDILFSFLTIPLGTIVRLLRKQSHPTVIGSLNNLHTSVENLEERRFQAEICKTMLLGTRNAYGDECRKLELNIDDTEPTSFYLCQPCASKRIGGSLLSTFDSRHSSCGSRLTPMTLRSRPNGSEVDGEDGVFVKGMATFLVTDDLQVTPLSTLATFRLLNNLGITDAVLLEKKSLDVDFEQQGPNYRSVSARTKRSFFCATIQRGTKILSLKKKCINNCKKIHLKATVRKSDKKVVYAEAGEDFVSFIFSVLTFPLGSVVELLDCSPVLGCIANLYKSVKELNVDRYLKSEDHKVLLLSPKLALQYSCNKDQPLSISEAKPHNYYYKTSSWGEAYLFDETFLDINNPGEGTVTVNLLNPKSPAPEATKAEGFVKGPAMFMVTDDLVVTPFSSISCITYLEELKVPFSDIEEKVVVIGDEEVRYPNKNYL</sequence>
<dbReference type="Pfam" id="PF05056">
    <property type="entry name" value="DUF674"/>
    <property type="match status" value="1"/>
</dbReference>
<evidence type="ECO:0008006" key="3">
    <source>
        <dbReference type="Google" id="ProtNLM"/>
    </source>
</evidence>
<accession>A0A835HH25</accession>
<evidence type="ECO:0000313" key="1">
    <source>
        <dbReference type="EMBL" id="KAF9596743.1"/>
    </source>
</evidence>
<dbReference type="PANTHER" id="PTHR33103:SF27">
    <property type="entry name" value="OS04G0594700 PROTEIN"/>
    <property type="match status" value="1"/>
</dbReference>
<dbReference type="PANTHER" id="PTHR33103">
    <property type="entry name" value="OS01G0153900 PROTEIN"/>
    <property type="match status" value="1"/>
</dbReference>
<comment type="caution">
    <text evidence="1">The sequence shown here is derived from an EMBL/GenBank/DDBJ whole genome shotgun (WGS) entry which is preliminary data.</text>
</comment>
<dbReference type="Proteomes" id="UP000631114">
    <property type="component" value="Unassembled WGS sequence"/>
</dbReference>
<dbReference type="EMBL" id="JADFTS010000007">
    <property type="protein sequence ID" value="KAF9596743.1"/>
    <property type="molecule type" value="Genomic_DNA"/>
</dbReference>
<dbReference type="InterPro" id="IPR007750">
    <property type="entry name" value="DUF674"/>
</dbReference>
<proteinExistence type="predicted"/>
<gene>
    <name evidence="1" type="ORF">IFM89_013290</name>
</gene>
<organism evidence="1 2">
    <name type="scientific">Coptis chinensis</name>
    <dbReference type="NCBI Taxonomy" id="261450"/>
    <lineage>
        <taxon>Eukaryota</taxon>
        <taxon>Viridiplantae</taxon>
        <taxon>Streptophyta</taxon>
        <taxon>Embryophyta</taxon>
        <taxon>Tracheophyta</taxon>
        <taxon>Spermatophyta</taxon>
        <taxon>Magnoliopsida</taxon>
        <taxon>Ranunculales</taxon>
        <taxon>Ranunculaceae</taxon>
        <taxon>Coptidoideae</taxon>
        <taxon>Coptis</taxon>
    </lineage>
</organism>
<reference evidence="1 2" key="1">
    <citation type="submission" date="2020-10" db="EMBL/GenBank/DDBJ databases">
        <title>The Coptis chinensis genome and diversification of protoberbering-type alkaloids.</title>
        <authorList>
            <person name="Wang B."/>
            <person name="Shu S."/>
            <person name="Song C."/>
            <person name="Liu Y."/>
        </authorList>
    </citation>
    <scope>NUCLEOTIDE SEQUENCE [LARGE SCALE GENOMIC DNA]</scope>
    <source>
        <strain evidence="1">HL-2020</strain>
        <tissue evidence="1">Leaf</tissue>
    </source>
</reference>